<name>E6U0A2_EVAC2</name>
<reference evidence="8" key="1">
    <citation type="submission" date="2010-12" db="EMBL/GenBank/DDBJ databases">
        <title>Complete sequence of Bacillus cellulosilyticus DSM 2522.</title>
        <authorList>
            <consortium name="US DOE Joint Genome Institute"/>
            <person name="Lucas S."/>
            <person name="Copeland A."/>
            <person name="Lapidus A."/>
            <person name="Cheng J.-F."/>
            <person name="Bruce D."/>
            <person name="Goodwin L."/>
            <person name="Pitluck S."/>
            <person name="Chertkov O."/>
            <person name="Detter J.C."/>
            <person name="Han C."/>
            <person name="Tapia R."/>
            <person name="Land M."/>
            <person name="Hauser L."/>
            <person name="Jeffries C."/>
            <person name="Kyrpides N."/>
            <person name="Ivanova N."/>
            <person name="Mikhailova N."/>
            <person name="Brumm P."/>
            <person name="Mead D."/>
            <person name="Woyke T."/>
        </authorList>
    </citation>
    <scope>NUCLEOTIDE SEQUENCE [LARGE SCALE GENOMIC DNA]</scope>
    <source>
        <strain evidence="8">DSM 2522</strain>
    </source>
</reference>
<dbReference type="InterPro" id="IPR004838">
    <property type="entry name" value="NHTrfase_class1_PyrdxlP-BS"/>
</dbReference>
<dbReference type="AlphaFoldDB" id="E6U0A2"/>
<keyword evidence="4 6" id="KW-0808">Transferase</keyword>
<dbReference type="GO" id="GO:0006520">
    <property type="term" value="P:amino acid metabolic process"/>
    <property type="evidence" value="ECO:0007669"/>
    <property type="project" value="InterPro"/>
</dbReference>
<evidence type="ECO:0000313" key="8">
    <source>
        <dbReference type="EMBL" id="ADU30218.1"/>
    </source>
</evidence>
<dbReference type="InterPro" id="IPR015424">
    <property type="entry name" value="PyrdxlP-dep_Trfase"/>
</dbReference>
<keyword evidence="9" id="KW-1185">Reference proteome</keyword>
<dbReference type="FunFam" id="3.40.640.10:FF:000033">
    <property type="entry name" value="Aspartate aminotransferase"/>
    <property type="match status" value="1"/>
</dbReference>
<dbReference type="Pfam" id="PF00155">
    <property type="entry name" value="Aminotran_1_2"/>
    <property type="match status" value="1"/>
</dbReference>
<dbReference type="OrthoDB" id="9802328at2"/>
<dbReference type="NCBIfam" id="NF005817">
    <property type="entry name" value="PRK07683.1"/>
    <property type="match status" value="1"/>
</dbReference>
<dbReference type="SUPFAM" id="SSF53383">
    <property type="entry name" value="PLP-dependent transferases"/>
    <property type="match status" value="1"/>
</dbReference>
<dbReference type="STRING" id="649639.Bcell_1956"/>
<dbReference type="InterPro" id="IPR015421">
    <property type="entry name" value="PyrdxlP-dep_Trfase_major"/>
</dbReference>
<evidence type="ECO:0000313" key="9">
    <source>
        <dbReference type="Proteomes" id="UP000001401"/>
    </source>
</evidence>
<evidence type="ECO:0000256" key="5">
    <source>
        <dbReference type="ARBA" id="ARBA00022898"/>
    </source>
</evidence>
<dbReference type="InterPro" id="IPR050596">
    <property type="entry name" value="AspAT/PAT-like"/>
</dbReference>
<comment type="cofactor">
    <cofactor evidence="1 6">
        <name>pyridoxal 5'-phosphate</name>
        <dbReference type="ChEBI" id="CHEBI:597326"/>
    </cofactor>
</comment>
<dbReference type="PANTHER" id="PTHR46383:SF4">
    <property type="entry name" value="AMINOTRANSFERASE"/>
    <property type="match status" value="1"/>
</dbReference>
<organism evidence="8 9">
    <name type="scientific">Evansella cellulosilytica (strain ATCC 21833 / DSM 2522 / FERM P-1141 / JCM 9156 / N-4)</name>
    <name type="common">Bacillus cellulosilyticus</name>
    <dbReference type="NCBI Taxonomy" id="649639"/>
    <lineage>
        <taxon>Bacteria</taxon>
        <taxon>Bacillati</taxon>
        <taxon>Bacillota</taxon>
        <taxon>Bacilli</taxon>
        <taxon>Bacillales</taxon>
        <taxon>Bacillaceae</taxon>
        <taxon>Evansella</taxon>
    </lineage>
</organism>
<accession>E6U0A2</accession>
<evidence type="ECO:0000256" key="2">
    <source>
        <dbReference type="ARBA" id="ARBA00007441"/>
    </source>
</evidence>
<dbReference type="EC" id="2.6.1.-" evidence="6"/>
<comment type="similarity">
    <text evidence="2 6">Belongs to the class-I pyridoxal-phosphate-dependent aminotransferase family.</text>
</comment>
<keyword evidence="3 6" id="KW-0032">Aminotransferase</keyword>
<evidence type="ECO:0000256" key="3">
    <source>
        <dbReference type="ARBA" id="ARBA00022576"/>
    </source>
</evidence>
<dbReference type="Proteomes" id="UP000001401">
    <property type="component" value="Chromosome"/>
</dbReference>
<gene>
    <name evidence="8" type="ordered locus">Bcell_1956</name>
</gene>
<evidence type="ECO:0000256" key="6">
    <source>
        <dbReference type="RuleBase" id="RU000481"/>
    </source>
</evidence>
<sequence>MENLINHRVRSIEISGIRQFFNKVATVPDAVQLTLGQPDFYTPDHIKKAAISAINDNKTTYTKNAGEDSLVEAASQFLHKKYQLYYDPKTEVLTTIGASQALDVAFRTILEPNTEVILPGPVYPAYAPIITLCGAKPIFVDTRDSNFILTPELIEKHKTDRTRAVILPYPSNPTGVVLSREQAEALANYLKEQPLFVVSDEIYSELNYDHEHVSIAQFPRMKEKTIVINGVSKSHSMTGWRIGFAFAPAYLIKHMVKVHQYNVSCASSISQHAAIEALTNGINDALPMKEKYKERRDYVLARLKTIGIPTIKPSGAFYVFPDISQMKLSSYEFAVKLLQEEKLAVVPGDAFSSLGEGYIRISYAYSHVELEDALNRLERFWTNHVK</sequence>
<evidence type="ECO:0000256" key="4">
    <source>
        <dbReference type="ARBA" id="ARBA00022679"/>
    </source>
</evidence>
<dbReference type="RefSeq" id="WP_013488554.1">
    <property type="nucleotide sequence ID" value="NC_014829.1"/>
</dbReference>
<dbReference type="Gene3D" id="3.90.1150.10">
    <property type="entry name" value="Aspartate Aminotransferase, domain 1"/>
    <property type="match status" value="1"/>
</dbReference>
<dbReference type="GO" id="GO:0030170">
    <property type="term" value="F:pyridoxal phosphate binding"/>
    <property type="evidence" value="ECO:0007669"/>
    <property type="project" value="InterPro"/>
</dbReference>
<dbReference type="CDD" id="cd00609">
    <property type="entry name" value="AAT_like"/>
    <property type="match status" value="1"/>
</dbReference>
<protein>
    <recommendedName>
        <fullName evidence="6">Aminotransferase</fullName>
        <ecNumber evidence="6">2.6.1.-</ecNumber>
    </recommendedName>
</protein>
<dbReference type="eggNOG" id="COG0436">
    <property type="taxonomic scope" value="Bacteria"/>
</dbReference>
<proteinExistence type="inferred from homology"/>
<dbReference type="HOGENOM" id="CLU_017584_4_3_9"/>
<feature type="domain" description="Aminotransferase class I/classII large" evidence="7">
    <location>
        <begin position="29"/>
        <end position="377"/>
    </location>
</feature>
<dbReference type="Gene3D" id="3.40.640.10">
    <property type="entry name" value="Type I PLP-dependent aspartate aminotransferase-like (Major domain)"/>
    <property type="match status" value="1"/>
</dbReference>
<dbReference type="KEGG" id="bco:Bcell_1956"/>
<evidence type="ECO:0000259" key="7">
    <source>
        <dbReference type="Pfam" id="PF00155"/>
    </source>
</evidence>
<dbReference type="InterPro" id="IPR004839">
    <property type="entry name" value="Aminotransferase_I/II_large"/>
</dbReference>
<dbReference type="PROSITE" id="PS00105">
    <property type="entry name" value="AA_TRANSFER_CLASS_1"/>
    <property type="match status" value="1"/>
</dbReference>
<dbReference type="InterPro" id="IPR015422">
    <property type="entry name" value="PyrdxlP-dep_Trfase_small"/>
</dbReference>
<dbReference type="EMBL" id="CP002394">
    <property type="protein sequence ID" value="ADU30218.1"/>
    <property type="molecule type" value="Genomic_DNA"/>
</dbReference>
<dbReference type="PANTHER" id="PTHR46383">
    <property type="entry name" value="ASPARTATE AMINOTRANSFERASE"/>
    <property type="match status" value="1"/>
</dbReference>
<keyword evidence="5" id="KW-0663">Pyridoxal phosphate</keyword>
<dbReference type="GO" id="GO:0008483">
    <property type="term" value="F:transaminase activity"/>
    <property type="evidence" value="ECO:0007669"/>
    <property type="project" value="UniProtKB-KW"/>
</dbReference>
<evidence type="ECO:0000256" key="1">
    <source>
        <dbReference type="ARBA" id="ARBA00001933"/>
    </source>
</evidence>